<dbReference type="EnsemblMetazoa" id="SCAU015744-RA">
    <property type="protein sequence ID" value="SCAU015744-PA"/>
    <property type="gene ID" value="SCAU015744"/>
</dbReference>
<dbReference type="Gene3D" id="2.60.40.10">
    <property type="entry name" value="Immunoglobulins"/>
    <property type="match status" value="2"/>
</dbReference>
<dbReference type="InterPro" id="IPR003598">
    <property type="entry name" value="Ig_sub2"/>
</dbReference>
<name>A0A1I8QBZ1_STOCA</name>
<dbReference type="AlphaFoldDB" id="A0A1I8QBZ1"/>
<proteinExistence type="predicted"/>
<dbReference type="GO" id="GO:0032589">
    <property type="term" value="C:neuron projection membrane"/>
    <property type="evidence" value="ECO:0007669"/>
    <property type="project" value="TreeGrafter"/>
</dbReference>
<protein>
    <recommendedName>
        <fullName evidence="3">Ig-like domain-containing protein</fullName>
    </recommendedName>
</protein>
<feature type="chain" id="PRO_5009328089" description="Ig-like domain-containing protein" evidence="2">
    <location>
        <begin position="33"/>
        <end position="347"/>
    </location>
</feature>
<dbReference type="PROSITE" id="PS50835">
    <property type="entry name" value="IG_LIKE"/>
    <property type="match status" value="2"/>
</dbReference>
<feature type="domain" description="Ig-like" evidence="3">
    <location>
        <begin position="46"/>
        <end position="133"/>
    </location>
</feature>
<evidence type="ECO:0000313" key="4">
    <source>
        <dbReference type="EnsemblMetazoa" id="SCAU015744-PA"/>
    </source>
</evidence>
<dbReference type="InterPro" id="IPR036179">
    <property type="entry name" value="Ig-like_dom_sf"/>
</dbReference>
<dbReference type="FunFam" id="2.60.40.10:FF:000129">
    <property type="entry name" value="CLUMA_CG018772, isoform A"/>
    <property type="match status" value="1"/>
</dbReference>
<dbReference type="SUPFAM" id="SSF48726">
    <property type="entry name" value="Immunoglobulin"/>
    <property type="match status" value="2"/>
</dbReference>
<dbReference type="InterPro" id="IPR013106">
    <property type="entry name" value="Ig_V-set"/>
</dbReference>
<dbReference type="Proteomes" id="UP000095300">
    <property type="component" value="Unassembled WGS sequence"/>
</dbReference>
<keyword evidence="1" id="KW-0472">Membrane</keyword>
<evidence type="ECO:0000256" key="2">
    <source>
        <dbReference type="SAM" id="SignalP"/>
    </source>
</evidence>
<dbReference type="InterPro" id="IPR037448">
    <property type="entry name" value="Zig-8"/>
</dbReference>
<dbReference type="SMART" id="SM00408">
    <property type="entry name" value="IGc2"/>
    <property type="match status" value="2"/>
</dbReference>
<dbReference type="OrthoDB" id="6427221at2759"/>
<evidence type="ECO:0000313" key="5">
    <source>
        <dbReference type="Proteomes" id="UP000095300"/>
    </source>
</evidence>
<dbReference type="InterPro" id="IPR003599">
    <property type="entry name" value="Ig_sub"/>
</dbReference>
<dbReference type="InterPro" id="IPR007110">
    <property type="entry name" value="Ig-like_dom"/>
</dbReference>
<feature type="signal peptide" evidence="2">
    <location>
        <begin position="1"/>
        <end position="32"/>
    </location>
</feature>
<dbReference type="GO" id="GO:0050808">
    <property type="term" value="P:synapse organization"/>
    <property type="evidence" value="ECO:0007669"/>
    <property type="project" value="TreeGrafter"/>
</dbReference>
<organism evidence="4 5">
    <name type="scientific">Stomoxys calcitrans</name>
    <name type="common">Stable fly</name>
    <name type="synonym">Conops calcitrans</name>
    <dbReference type="NCBI Taxonomy" id="35570"/>
    <lineage>
        <taxon>Eukaryota</taxon>
        <taxon>Metazoa</taxon>
        <taxon>Ecdysozoa</taxon>
        <taxon>Arthropoda</taxon>
        <taxon>Hexapoda</taxon>
        <taxon>Insecta</taxon>
        <taxon>Pterygota</taxon>
        <taxon>Neoptera</taxon>
        <taxon>Endopterygota</taxon>
        <taxon>Diptera</taxon>
        <taxon>Brachycera</taxon>
        <taxon>Muscomorpha</taxon>
        <taxon>Muscoidea</taxon>
        <taxon>Muscidae</taxon>
        <taxon>Stomoxys</taxon>
    </lineage>
</organism>
<dbReference type="PANTHER" id="PTHR23279">
    <property type="entry name" value="DEFECTIVE PROBOSCIS EXTENSION RESPONSE DPR -RELATED"/>
    <property type="match status" value="1"/>
</dbReference>
<keyword evidence="2" id="KW-0732">Signal</keyword>
<keyword evidence="1" id="KW-0812">Transmembrane</keyword>
<evidence type="ECO:0000256" key="1">
    <source>
        <dbReference type="SAM" id="Phobius"/>
    </source>
</evidence>
<keyword evidence="1" id="KW-1133">Transmembrane helix</keyword>
<dbReference type="CDD" id="cd00096">
    <property type="entry name" value="Ig"/>
    <property type="match status" value="1"/>
</dbReference>
<dbReference type="FunFam" id="2.60.40.10:FF:001107">
    <property type="entry name" value="Defective proboscis extension response"/>
    <property type="match status" value="1"/>
</dbReference>
<dbReference type="SMART" id="SM00406">
    <property type="entry name" value="IGv"/>
    <property type="match status" value="2"/>
</dbReference>
<dbReference type="STRING" id="35570.A0A1I8QBZ1"/>
<gene>
    <name evidence="4" type="primary">106091533</name>
</gene>
<feature type="domain" description="Ig-like" evidence="3">
    <location>
        <begin position="136"/>
        <end position="239"/>
    </location>
</feature>
<evidence type="ECO:0000259" key="3">
    <source>
        <dbReference type="PROSITE" id="PS50835"/>
    </source>
</evidence>
<dbReference type="SMART" id="SM00409">
    <property type="entry name" value="IG"/>
    <property type="match status" value="2"/>
</dbReference>
<dbReference type="PANTHER" id="PTHR23279:SF41">
    <property type="entry name" value="DEFECTIVE PROBOSCIS EXTENSION RESPONSE 4-RELATED"/>
    <property type="match status" value="1"/>
</dbReference>
<dbReference type="Pfam" id="PF07686">
    <property type="entry name" value="V-set"/>
    <property type="match status" value="1"/>
</dbReference>
<feature type="transmembrane region" description="Helical" evidence="1">
    <location>
        <begin position="307"/>
        <end position="329"/>
    </location>
</feature>
<dbReference type="Pfam" id="PF13927">
    <property type="entry name" value="Ig_3"/>
    <property type="match status" value="1"/>
</dbReference>
<sequence>MLLASLNFHRLGCLINMQLIFLILLEMRLISGDVSSHYWETPYSQPYFDNSSRREVTSIVGQAALLQCRVRNLGDRAVSWIRKRDLHILTVGILTYTNDQRFQSLHTEGSDEWTLRISSPQPRDSGTYECQVSTEPKISQGFRLNVVVSRAKILGNPELFIKSGSDINLTCLAMQSPIPPSFIYWYKGKRLMNYSQRGGISVITERTTRTSKLLISKATPTDSGNYTCSPSSSDSASVVVHVINGEHPAAMQHGNNSASTIVPYYRRRRGGAHGHHQHHRPVLHGSLSLSETIVGWAMANITSLSSILWSIIDFMLATNCCLVFMGIALSQRLLHTSGRLGQRQVPR</sequence>
<dbReference type="VEuPathDB" id="VectorBase:SCAU015744"/>
<accession>A0A1I8QBZ1</accession>
<reference evidence="4" key="1">
    <citation type="submission" date="2020-05" db="UniProtKB">
        <authorList>
            <consortium name="EnsemblMetazoa"/>
        </authorList>
    </citation>
    <scope>IDENTIFICATION</scope>
    <source>
        <strain evidence="4">USDA</strain>
    </source>
</reference>
<dbReference type="InterPro" id="IPR013783">
    <property type="entry name" value="Ig-like_fold"/>
</dbReference>
<keyword evidence="5" id="KW-1185">Reference proteome</keyword>